<accession>A0A1J4Y324</accession>
<feature type="transmembrane region" description="Helical" evidence="6">
    <location>
        <begin position="294"/>
        <end position="313"/>
    </location>
</feature>
<dbReference type="PANTHER" id="PTHR30474:SF1">
    <property type="entry name" value="PEPTIDOGLYCAN GLYCOSYLTRANSFERASE MRDB"/>
    <property type="match status" value="1"/>
</dbReference>
<feature type="transmembrane region" description="Helical" evidence="6">
    <location>
        <begin position="153"/>
        <end position="170"/>
    </location>
</feature>
<dbReference type="GO" id="GO:0032153">
    <property type="term" value="C:cell division site"/>
    <property type="evidence" value="ECO:0007669"/>
    <property type="project" value="TreeGrafter"/>
</dbReference>
<feature type="transmembrane region" description="Helical" evidence="6">
    <location>
        <begin position="100"/>
        <end position="120"/>
    </location>
</feature>
<dbReference type="GO" id="GO:0051301">
    <property type="term" value="P:cell division"/>
    <property type="evidence" value="ECO:0007669"/>
    <property type="project" value="InterPro"/>
</dbReference>
<dbReference type="Proteomes" id="UP000182693">
    <property type="component" value="Unassembled WGS sequence"/>
</dbReference>
<keyword evidence="5 6" id="KW-0472">Membrane</keyword>
<organism evidence="7 8">
    <name type="scientific">Candidatus Wolfebacteria bacterium CG1_02_39_135</name>
    <dbReference type="NCBI Taxonomy" id="1805425"/>
    <lineage>
        <taxon>Bacteria</taxon>
        <taxon>Candidatus Wolfeibacteriota</taxon>
    </lineage>
</organism>
<evidence type="ECO:0000313" key="8">
    <source>
        <dbReference type="Proteomes" id="UP000182693"/>
    </source>
</evidence>
<dbReference type="Pfam" id="PF01098">
    <property type="entry name" value="FTSW_RODA_SPOVE"/>
    <property type="match status" value="1"/>
</dbReference>
<gene>
    <name evidence="7" type="ORF">AUJ30_01385</name>
</gene>
<evidence type="ECO:0000256" key="1">
    <source>
        <dbReference type="ARBA" id="ARBA00004141"/>
    </source>
</evidence>
<sequence>MFSFLKSLDWKLNLAIFILMAAGLVSLASNNQELFYKQLLWYLVGFALLVIIIRFDWRPYINYRGVIFGLYFLSILLLIATYFLAPTIRGTKGWLPLGPFNFQVSEFAKLVLIIFFSHFFSRKHIGIGRVSTLITSFIYFLIPGFFVALQPDFGSVLILFCLWFGFLLVSGIKYRHLIIALIIFSILGIIVWQSVLKDYQKERILGFFFPGRDPLGTNYSAIQSKIAIGSAGLFGKGFQQGTQTQLGFLPEAQTDFIFAAFIEEWGLLIGLLIVLVFGVLILRIIKIGLSADNNFNRFICLGTAILLTVQFIFNVGSNLGLTPVIGVTFPFLSYGGSSLLTNLILIGIIQAIFIRRSL</sequence>
<dbReference type="PANTHER" id="PTHR30474">
    <property type="entry name" value="CELL CYCLE PROTEIN"/>
    <property type="match status" value="1"/>
</dbReference>
<evidence type="ECO:0000256" key="5">
    <source>
        <dbReference type="ARBA" id="ARBA00023136"/>
    </source>
</evidence>
<evidence type="ECO:0000256" key="4">
    <source>
        <dbReference type="ARBA" id="ARBA00022989"/>
    </source>
</evidence>
<reference evidence="7 8" key="1">
    <citation type="journal article" date="2016" name="Environ. Microbiol.">
        <title>Genomic resolution of a cold subsurface aquifer community provides metabolic insights for novel microbes adapted to high CO concentrations.</title>
        <authorList>
            <person name="Probst A.J."/>
            <person name="Castelle C.J."/>
            <person name="Singh A."/>
            <person name="Brown C.T."/>
            <person name="Anantharaman K."/>
            <person name="Sharon I."/>
            <person name="Hug L.A."/>
            <person name="Burstein D."/>
            <person name="Emerson J.B."/>
            <person name="Thomas B.C."/>
            <person name="Banfield J.F."/>
        </authorList>
    </citation>
    <scope>NUCLEOTIDE SEQUENCE [LARGE SCALE GENOMIC DNA]</scope>
    <source>
        <strain evidence="7">CG1_02_39_135</strain>
    </source>
</reference>
<evidence type="ECO:0000256" key="2">
    <source>
        <dbReference type="ARBA" id="ARBA00022692"/>
    </source>
</evidence>
<dbReference type="EMBL" id="MNWX01000026">
    <property type="protein sequence ID" value="OIO65157.1"/>
    <property type="molecule type" value="Genomic_DNA"/>
</dbReference>
<dbReference type="PROSITE" id="PS00428">
    <property type="entry name" value="FTSW_RODA_SPOVE"/>
    <property type="match status" value="1"/>
</dbReference>
<dbReference type="GO" id="GO:0015648">
    <property type="term" value="F:lipid-linked peptidoglycan transporter activity"/>
    <property type="evidence" value="ECO:0007669"/>
    <property type="project" value="TreeGrafter"/>
</dbReference>
<feature type="transmembrane region" description="Helical" evidence="6">
    <location>
        <begin position="333"/>
        <end position="354"/>
    </location>
</feature>
<dbReference type="InterPro" id="IPR001182">
    <property type="entry name" value="FtsW/RodA"/>
</dbReference>
<keyword evidence="2 6" id="KW-0812">Transmembrane</keyword>
<dbReference type="GO" id="GO:0005886">
    <property type="term" value="C:plasma membrane"/>
    <property type="evidence" value="ECO:0007669"/>
    <property type="project" value="TreeGrafter"/>
</dbReference>
<protein>
    <recommendedName>
        <fullName evidence="9">Rod shape-determining protein RodA</fullName>
    </recommendedName>
</protein>
<evidence type="ECO:0000256" key="6">
    <source>
        <dbReference type="SAM" id="Phobius"/>
    </source>
</evidence>
<keyword evidence="4 6" id="KW-1133">Transmembrane helix</keyword>
<evidence type="ECO:0000313" key="7">
    <source>
        <dbReference type="EMBL" id="OIO65157.1"/>
    </source>
</evidence>
<comment type="caution">
    <text evidence="7">The sequence shown here is derived from an EMBL/GenBank/DDBJ whole genome shotgun (WGS) entry which is preliminary data.</text>
</comment>
<feature type="transmembrane region" description="Helical" evidence="6">
    <location>
        <begin position="256"/>
        <end position="282"/>
    </location>
</feature>
<name>A0A1J4Y324_9BACT</name>
<feature type="transmembrane region" description="Helical" evidence="6">
    <location>
        <begin position="12"/>
        <end position="29"/>
    </location>
</feature>
<dbReference type="AlphaFoldDB" id="A0A1J4Y324"/>
<evidence type="ECO:0000256" key="3">
    <source>
        <dbReference type="ARBA" id="ARBA00022960"/>
    </source>
</evidence>
<proteinExistence type="predicted"/>
<feature type="transmembrane region" description="Helical" evidence="6">
    <location>
        <begin position="65"/>
        <end position="85"/>
    </location>
</feature>
<dbReference type="GO" id="GO:0008360">
    <property type="term" value="P:regulation of cell shape"/>
    <property type="evidence" value="ECO:0007669"/>
    <property type="project" value="UniProtKB-KW"/>
</dbReference>
<keyword evidence="3" id="KW-0133">Cell shape</keyword>
<feature type="transmembrane region" description="Helical" evidence="6">
    <location>
        <begin position="177"/>
        <end position="195"/>
    </location>
</feature>
<feature type="transmembrane region" description="Helical" evidence="6">
    <location>
        <begin position="35"/>
        <end position="53"/>
    </location>
</feature>
<evidence type="ECO:0008006" key="9">
    <source>
        <dbReference type="Google" id="ProtNLM"/>
    </source>
</evidence>
<dbReference type="InterPro" id="IPR018365">
    <property type="entry name" value="Cell_cycle_FtsW-rel_CS"/>
</dbReference>
<comment type="subcellular location">
    <subcellularLocation>
        <location evidence="1">Membrane</location>
        <topology evidence="1">Multi-pass membrane protein</topology>
    </subcellularLocation>
</comment>
<dbReference type="STRING" id="1805425.AUJ30_01385"/>
<feature type="transmembrane region" description="Helical" evidence="6">
    <location>
        <begin position="127"/>
        <end position="147"/>
    </location>
</feature>